<dbReference type="PANTHER" id="PTHR41534">
    <property type="entry name" value="BLR3401 PROTEIN"/>
    <property type="match status" value="1"/>
</dbReference>
<comment type="similarity">
    <text evidence="1">Belongs to the bacterial ring-hydroxylating dioxygenase beta subunit family.</text>
</comment>
<name>A0A6J4PL37_9BURK</name>
<sequence>MDEARRRLAGELVAREAQLLDERAWDTWLALYEDDAQFWVPTWRDEAELTQDPSQELSFMYLAGRKMLAERVFRITSGRSAASLPLPRTNHLVTGLLVTATGADSVVVHSAWSSHVYAHKDASLTTYTGRYEHVLAWSGDAFRIRRKKIILINDRLASQVDFFYL</sequence>
<dbReference type="EMBL" id="CADCUX010000329">
    <property type="protein sequence ID" value="CAA9413278.1"/>
    <property type="molecule type" value="Genomic_DNA"/>
</dbReference>
<keyword evidence="2" id="KW-0560">Oxidoreductase</keyword>
<dbReference type="InterPro" id="IPR032710">
    <property type="entry name" value="NTF2-like_dom_sf"/>
</dbReference>
<reference evidence="3" key="1">
    <citation type="submission" date="2020-02" db="EMBL/GenBank/DDBJ databases">
        <authorList>
            <person name="Meier V. D."/>
        </authorList>
    </citation>
    <scope>NUCLEOTIDE SEQUENCE</scope>
    <source>
        <strain evidence="3">AVDCRST_MAG51</strain>
    </source>
</reference>
<dbReference type="GO" id="GO:0016491">
    <property type="term" value="F:oxidoreductase activity"/>
    <property type="evidence" value="ECO:0007669"/>
    <property type="project" value="UniProtKB-KW"/>
</dbReference>
<evidence type="ECO:0000313" key="3">
    <source>
        <dbReference type="EMBL" id="CAA9413278.1"/>
    </source>
</evidence>
<dbReference type="GO" id="GO:0019380">
    <property type="term" value="P:3-phenylpropionate catabolic process"/>
    <property type="evidence" value="ECO:0007669"/>
    <property type="project" value="TreeGrafter"/>
</dbReference>
<dbReference type="SUPFAM" id="SSF54427">
    <property type="entry name" value="NTF2-like"/>
    <property type="match status" value="1"/>
</dbReference>
<dbReference type="Pfam" id="PF00866">
    <property type="entry name" value="Ring_hydroxyl_B"/>
    <property type="match status" value="1"/>
</dbReference>
<evidence type="ECO:0008006" key="4">
    <source>
        <dbReference type="Google" id="ProtNLM"/>
    </source>
</evidence>
<evidence type="ECO:0000256" key="2">
    <source>
        <dbReference type="ARBA" id="ARBA00023002"/>
    </source>
</evidence>
<gene>
    <name evidence="3" type="ORF">AVDCRST_MAG51-1549</name>
</gene>
<organism evidence="3">
    <name type="scientific">uncultured Ramlibacter sp</name>
    <dbReference type="NCBI Taxonomy" id="260755"/>
    <lineage>
        <taxon>Bacteria</taxon>
        <taxon>Pseudomonadati</taxon>
        <taxon>Pseudomonadota</taxon>
        <taxon>Betaproteobacteria</taxon>
        <taxon>Burkholderiales</taxon>
        <taxon>Comamonadaceae</taxon>
        <taxon>Ramlibacter</taxon>
        <taxon>environmental samples</taxon>
    </lineage>
</organism>
<proteinExistence type="inferred from homology"/>
<protein>
    <recommendedName>
        <fullName evidence="4">Benzoate 1,2-dioxygenase beta subunit</fullName>
    </recommendedName>
</protein>
<accession>A0A6J4PL37</accession>
<evidence type="ECO:0000256" key="1">
    <source>
        <dbReference type="ARBA" id="ARBA00009570"/>
    </source>
</evidence>
<dbReference type="InterPro" id="IPR000391">
    <property type="entry name" value="Rng_hydr_dOase-bsu"/>
</dbReference>
<dbReference type="Gene3D" id="3.10.450.50">
    <property type="match status" value="1"/>
</dbReference>
<dbReference type="CDD" id="cd00667">
    <property type="entry name" value="ring_hydroxylating_dioxygenases_beta"/>
    <property type="match status" value="1"/>
</dbReference>
<dbReference type="PANTHER" id="PTHR41534:SF1">
    <property type="entry name" value="BLR3401 PROTEIN"/>
    <property type="match status" value="1"/>
</dbReference>
<dbReference type="AlphaFoldDB" id="A0A6J4PL37"/>